<dbReference type="RefSeq" id="WP_115025708.1">
    <property type="nucleotide sequence ID" value="NZ_UGHZ01000001.1"/>
</dbReference>
<dbReference type="Gene3D" id="3.90.550.10">
    <property type="entry name" value="Spore Coat Polysaccharide Biosynthesis Protein SpsA, Chain A"/>
    <property type="match status" value="1"/>
</dbReference>
<evidence type="ECO:0000313" key="1">
    <source>
        <dbReference type="EMBL" id="STP08905.1"/>
    </source>
</evidence>
<evidence type="ECO:0000313" key="2">
    <source>
        <dbReference type="Proteomes" id="UP000255335"/>
    </source>
</evidence>
<proteinExistence type="predicted"/>
<dbReference type="GO" id="GO:0016740">
    <property type="term" value="F:transferase activity"/>
    <property type="evidence" value="ECO:0007669"/>
    <property type="project" value="UniProtKB-KW"/>
</dbReference>
<accession>A0A377JPD2</accession>
<sequence>MKEYQAHNISAIYGDTMFCLSQNHNKIPHIKSNPVYRMPFCHQSVFVKTSLLKQHHFDTSFKICADNAFFTTIYNKGQRFCYIDMIVSIYDAYGLSSKPSWQYFKEEVRIIARYNIFYLLPFCLKYLSMVIKFSIKSILPKELALRIQSVYNAKQHTK</sequence>
<protein>
    <submittedName>
        <fullName evidence="1">Glycosyltransferase family protein</fullName>
    </submittedName>
</protein>
<organism evidence="1 2">
    <name type="scientific">Helicobacter cinaedi</name>
    <dbReference type="NCBI Taxonomy" id="213"/>
    <lineage>
        <taxon>Bacteria</taxon>
        <taxon>Pseudomonadati</taxon>
        <taxon>Campylobacterota</taxon>
        <taxon>Epsilonproteobacteria</taxon>
        <taxon>Campylobacterales</taxon>
        <taxon>Helicobacteraceae</taxon>
        <taxon>Helicobacter</taxon>
    </lineage>
</organism>
<dbReference type="SUPFAM" id="SSF53448">
    <property type="entry name" value="Nucleotide-diphospho-sugar transferases"/>
    <property type="match status" value="1"/>
</dbReference>
<reference evidence="1 2" key="1">
    <citation type="submission" date="2018-06" db="EMBL/GenBank/DDBJ databases">
        <authorList>
            <consortium name="Pathogen Informatics"/>
            <person name="Doyle S."/>
        </authorList>
    </citation>
    <scope>NUCLEOTIDE SEQUENCE [LARGE SCALE GENOMIC DNA]</scope>
    <source>
        <strain evidence="1 2">NCTC12221</strain>
    </source>
</reference>
<dbReference type="InterPro" id="IPR029044">
    <property type="entry name" value="Nucleotide-diphossugar_trans"/>
</dbReference>
<gene>
    <name evidence="1" type="ORF">NCTC12221_00328</name>
</gene>
<dbReference type="EMBL" id="UGHZ01000001">
    <property type="protein sequence ID" value="STP08905.1"/>
    <property type="molecule type" value="Genomic_DNA"/>
</dbReference>
<keyword evidence="1" id="KW-0808">Transferase</keyword>
<dbReference type="AlphaFoldDB" id="A0A377JPD2"/>
<dbReference type="Proteomes" id="UP000255335">
    <property type="component" value="Unassembled WGS sequence"/>
</dbReference>
<name>A0A377JPD2_9HELI</name>